<accession>A0ACC0RTA0</accession>
<reference evidence="1 2" key="1">
    <citation type="journal article" date="2006" name="Science">
        <title>The genome of black cottonwood, Populus trichocarpa (Torr. &amp; Gray).</title>
        <authorList>
            <person name="Tuskan G.A."/>
            <person name="Difazio S."/>
            <person name="Jansson S."/>
            <person name="Bohlmann J."/>
            <person name="Grigoriev I."/>
            <person name="Hellsten U."/>
            <person name="Putnam N."/>
            <person name="Ralph S."/>
            <person name="Rombauts S."/>
            <person name="Salamov A."/>
            <person name="Schein J."/>
            <person name="Sterck L."/>
            <person name="Aerts A."/>
            <person name="Bhalerao R.R."/>
            <person name="Bhalerao R.P."/>
            <person name="Blaudez D."/>
            <person name="Boerjan W."/>
            <person name="Brun A."/>
            <person name="Brunner A."/>
            <person name="Busov V."/>
            <person name="Campbell M."/>
            <person name="Carlson J."/>
            <person name="Chalot M."/>
            <person name="Chapman J."/>
            <person name="Chen G.L."/>
            <person name="Cooper D."/>
            <person name="Coutinho P.M."/>
            <person name="Couturier J."/>
            <person name="Covert S."/>
            <person name="Cronk Q."/>
            <person name="Cunningham R."/>
            <person name="Davis J."/>
            <person name="Degroeve S."/>
            <person name="Dejardin A."/>
            <person name="Depamphilis C."/>
            <person name="Detter J."/>
            <person name="Dirks B."/>
            <person name="Dubchak I."/>
            <person name="Duplessis S."/>
            <person name="Ehlting J."/>
            <person name="Ellis B."/>
            <person name="Gendler K."/>
            <person name="Goodstein D."/>
            <person name="Gribskov M."/>
            <person name="Grimwood J."/>
            <person name="Groover A."/>
            <person name="Gunter L."/>
            <person name="Hamberger B."/>
            <person name="Heinze B."/>
            <person name="Helariutta Y."/>
            <person name="Henrissat B."/>
            <person name="Holligan D."/>
            <person name="Holt R."/>
            <person name="Huang W."/>
            <person name="Islam-Faridi N."/>
            <person name="Jones S."/>
            <person name="Jones-Rhoades M."/>
            <person name="Jorgensen R."/>
            <person name="Joshi C."/>
            <person name="Kangasjarvi J."/>
            <person name="Karlsson J."/>
            <person name="Kelleher C."/>
            <person name="Kirkpatrick R."/>
            <person name="Kirst M."/>
            <person name="Kohler A."/>
            <person name="Kalluri U."/>
            <person name="Larimer F."/>
            <person name="Leebens-Mack J."/>
            <person name="Leple J.C."/>
            <person name="Locascio P."/>
            <person name="Lou Y."/>
            <person name="Lucas S."/>
            <person name="Martin F."/>
            <person name="Montanini B."/>
            <person name="Napoli C."/>
            <person name="Nelson D.R."/>
            <person name="Nelson C."/>
            <person name="Nieminen K."/>
            <person name="Nilsson O."/>
            <person name="Pereda V."/>
            <person name="Peter G."/>
            <person name="Philippe R."/>
            <person name="Pilate G."/>
            <person name="Poliakov A."/>
            <person name="Razumovskaya J."/>
            <person name="Richardson P."/>
            <person name="Rinaldi C."/>
            <person name="Ritland K."/>
            <person name="Rouze P."/>
            <person name="Ryaboy D."/>
            <person name="Schmutz J."/>
            <person name="Schrader J."/>
            <person name="Segerman B."/>
            <person name="Shin H."/>
            <person name="Siddiqui A."/>
            <person name="Sterky F."/>
            <person name="Terry A."/>
            <person name="Tsai C.J."/>
            <person name="Uberbacher E."/>
            <person name="Unneberg P."/>
            <person name="Vahala J."/>
            <person name="Wall K."/>
            <person name="Wessler S."/>
            <person name="Yang G."/>
            <person name="Yin T."/>
            <person name="Douglas C."/>
            <person name="Marra M."/>
            <person name="Sandberg G."/>
            <person name="Van de Peer Y."/>
            <person name="Rokhsar D."/>
        </authorList>
    </citation>
    <scope>NUCLEOTIDE SEQUENCE [LARGE SCALE GENOMIC DNA]</scope>
    <source>
        <strain evidence="2">cv. Nisqually</strain>
    </source>
</reference>
<organism evidence="1 2">
    <name type="scientific">Populus trichocarpa</name>
    <name type="common">Western balsam poplar</name>
    <name type="synonym">Populus balsamifera subsp. trichocarpa</name>
    <dbReference type="NCBI Taxonomy" id="3694"/>
    <lineage>
        <taxon>Eukaryota</taxon>
        <taxon>Viridiplantae</taxon>
        <taxon>Streptophyta</taxon>
        <taxon>Embryophyta</taxon>
        <taxon>Tracheophyta</taxon>
        <taxon>Spermatophyta</taxon>
        <taxon>Magnoliopsida</taxon>
        <taxon>eudicotyledons</taxon>
        <taxon>Gunneridae</taxon>
        <taxon>Pentapetalae</taxon>
        <taxon>rosids</taxon>
        <taxon>fabids</taxon>
        <taxon>Malpighiales</taxon>
        <taxon>Salicaceae</taxon>
        <taxon>Saliceae</taxon>
        <taxon>Populus</taxon>
    </lineage>
</organism>
<proteinExistence type="predicted"/>
<dbReference type="EMBL" id="CM009305">
    <property type="protein sequence ID" value="KAI9380299.1"/>
    <property type="molecule type" value="Genomic_DNA"/>
</dbReference>
<comment type="caution">
    <text evidence="1">The sequence shown here is derived from an EMBL/GenBank/DDBJ whole genome shotgun (WGS) entry which is preliminary data.</text>
</comment>
<gene>
    <name evidence="1" type="ORF">POPTR_016G063450v4</name>
</gene>
<keyword evidence="2" id="KW-1185">Reference proteome</keyword>
<protein>
    <submittedName>
        <fullName evidence="1">Uncharacterized protein</fullName>
    </submittedName>
</protein>
<dbReference type="Proteomes" id="UP000006729">
    <property type="component" value="Chromosome 16"/>
</dbReference>
<evidence type="ECO:0000313" key="2">
    <source>
        <dbReference type="Proteomes" id="UP000006729"/>
    </source>
</evidence>
<sequence length="98" mass="11040">MSCDMYSFHDCGLYGGIIILTYNDNYSGDVWLLHQSSYLVVDCHAAWETTDNSCNVTAPIFGNVQSQMQLSWMRTEALFETQDELVLVVSSRMGMING</sequence>
<evidence type="ECO:0000313" key="1">
    <source>
        <dbReference type="EMBL" id="KAI9380299.1"/>
    </source>
</evidence>
<name>A0ACC0RTA0_POPTR</name>